<proteinExistence type="predicted"/>
<sequence length="174" mass="19634">MNRNHNGVLTNRDTLVDRAIQLGATDAKMIDTARIVFDDRAYLKCRFGCARWGRYWTCPPNLRLSPDQFMAAFDNYEKALIIQSSDPLTGQDITLAIEKEAMSTCGLPFAFGMTLCVKCEDCAFPEPCRYPHLARPAMDAFGIDVAKTVEPHGFKVRYDERGGLVPVWYSMILL</sequence>
<dbReference type="Pfam" id="PF10050">
    <property type="entry name" value="DUF2284"/>
    <property type="match status" value="1"/>
</dbReference>
<accession>A0A653A816</accession>
<organism evidence="1">
    <name type="scientific">Uncultured Desulfatiglans sp</name>
    <dbReference type="NCBI Taxonomy" id="1748965"/>
    <lineage>
        <taxon>Bacteria</taxon>
        <taxon>Pseudomonadati</taxon>
        <taxon>Thermodesulfobacteriota</taxon>
        <taxon>Desulfobacteria</taxon>
        <taxon>Desulfatiglandales</taxon>
        <taxon>Desulfatiglandaceae</taxon>
        <taxon>Desulfatiglans</taxon>
        <taxon>environmental samples</taxon>
    </lineage>
</organism>
<dbReference type="EMBL" id="UPXX01000027">
    <property type="protein sequence ID" value="VBB44209.1"/>
    <property type="molecule type" value="Genomic_DNA"/>
</dbReference>
<evidence type="ECO:0000313" key="1">
    <source>
        <dbReference type="EMBL" id="VBB44209.1"/>
    </source>
</evidence>
<protein>
    <submittedName>
        <fullName evidence="1">Putative metal-binding protein</fullName>
    </submittedName>
</protein>
<dbReference type="InterPro" id="IPR019271">
    <property type="entry name" value="DUF2284_metal-binding"/>
</dbReference>
<name>A0A653A816_UNCDX</name>
<reference evidence="1" key="1">
    <citation type="submission" date="2018-07" db="EMBL/GenBank/DDBJ databases">
        <authorList>
            <consortium name="Genoscope - CEA"/>
            <person name="William W."/>
        </authorList>
    </citation>
    <scope>NUCLEOTIDE SEQUENCE</scope>
    <source>
        <strain evidence="1">IK1</strain>
    </source>
</reference>
<gene>
    <name evidence="1" type="ORF">TRIP_B330374</name>
</gene>
<dbReference type="AlphaFoldDB" id="A0A653A816"/>